<keyword evidence="2" id="KW-0812">Transmembrane</keyword>
<comment type="caution">
    <text evidence="3">The sequence shown here is derived from an EMBL/GenBank/DDBJ whole genome shotgun (WGS) entry which is preliminary data.</text>
</comment>
<feature type="coiled-coil region" evidence="1">
    <location>
        <begin position="102"/>
        <end position="129"/>
    </location>
</feature>
<dbReference type="EMBL" id="NXII01000009">
    <property type="protein sequence ID" value="RXI40690.1"/>
    <property type="molecule type" value="Genomic_DNA"/>
</dbReference>
<evidence type="ECO:0000313" key="4">
    <source>
        <dbReference type="Proteomes" id="UP000290378"/>
    </source>
</evidence>
<keyword evidence="2" id="KW-1133">Transmembrane helix</keyword>
<gene>
    <name evidence="3" type="ORF">CP963_07900</name>
</gene>
<dbReference type="AlphaFoldDB" id="A0AA94FFX9"/>
<keyword evidence="4" id="KW-1185">Reference proteome</keyword>
<feature type="transmembrane region" description="Helical" evidence="2">
    <location>
        <begin position="6"/>
        <end position="29"/>
    </location>
</feature>
<protein>
    <submittedName>
        <fullName evidence="3">Uncharacterized protein</fullName>
    </submittedName>
</protein>
<organism evidence="3 4">
    <name type="scientific">Arcobacter cloacae</name>
    <dbReference type="NCBI Taxonomy" id="1054034"/>
    <lineage>
        <taxon>Bacteria</taxon>
        <taxon>Pseudomonadati</taxon>
        <taxon>Campylobacterota</taxon>
        <taxon>Epsilonproteobacteria</taxon>
        <taxon>Campylobacterales</taxon>
        <taxon>Arcobacteraceae</taxon>
        <taxon>Arcobacter</taxon>
    </lineage>
</organism>
<dbReference type="RefSeq" id="WP_129013640.1">
    <property type="nucleotide sequence ID" value="NZ_CBCSEI010000009.1"/>
</dbReference>
<evidence type="ECO:0000313" key="3">
    <source>
        <dbReference type="EMBL" id="RXI40690.1"/>
    </source>
</evidence>
<dbReference type="InterPro" id="IPR027267">
    <property type="entry name" value="AH/BAR_dom_sf"/>
</dbReference>
<evidence type="ECO:0000256" key="1">
    <source>
        <dbReference type="SAM" id="Coils"/>
    </source>
</evidence>
<dbReference type="Proteomes" id="UP000290378">
    <property type="component" value="Unassembled WGS sequence"/>
</dbReference>
<keyword evidence="1" id="KW-0175">Coiled coil</keyword>
<proteinExistence type="predicted"/>
<reference evidence="3 4" key="1">
    <citation type="submission" date="2017-09" db="EMBL/GenBank/DDBJ databases">
        <title>Genomics of the genus Arcobacter.</title>
        <authorList>
            <person name="Perez-Cataluna A."/>
            <person name="Figueras M.J."/>
            <person name="Salas-Masso N."/>
        </authorList>
    </citation>
    <scope>NUCLEOTIDE SEQUENCE [LARGE SCALE GENOMIC DNA]</scope>
    <source>
        <strain evidence="3 4">CECT 7834</strain>
    </source>
</reference>
<dbReference type="SUPFAM" id="SSF103657">
    <property type="entry name" value="BAR/IMD domain-like"/>
    <property type="match status" value="1"/>
</dbReference>
<sequence>MFNESTFISMLVFIFIIGNFTGVFIYTLIQNKFVNNLEKRIQDHMKNYEYIVLENTDKIIDEFEEFIEISKKLSNDTLKIQNEILNVNTNTKNQFDKFYDEINQAQITRLRLENEIVKLKNIINRQNKQKKEK</sequence>
<accession>A0AA94FFX9</accession>
<keyword evidence="2" id="KW-0472">Membrane</keyword>
<evidence type="ECO:0000256" key="2">
    <source>
        <dbReference type="SAM" id="Phobius"/>
    </source>
</evidence>
<name>A0AA94FFX9_9BACT</name>